<dbReference type="Gene3D" id="1.10.10.580">
    <property type="entry name" value="Structural maintenance of chromosome 1. Chain E"/>
    <property type="match status" value="1"/>
</dbReference>
<dbReference type="InterPro" id="IPR036390">
    <property type="entry name" value="WH_DNA-bd_sf"/>
</dbReference>
<evidence type="ECO:0000313" key="8">
    <source>
        <dbReference type="Proteomes" id="UP000323386"/>
    </source>
</evidence>
<keyword evidence="8" id="KW-1185">Reference proteome</keyword>
<dbReference type="GO" id="GO:0007064">
    <property type="term" value="P:mitotic sister chromatid cohesion"/>
    <property type="evidence" value="ECO:0007669"/>
    <property type="project" value="TreeGrafter"/>
</dbReference>
<dbReference type="SUPFAM" id="SSF46785">
    <property type="entry name" value="Winged helix' DNA-binding domain"/>
    <property type="match status" value="1"/>
</dbReference>
<dbReference type="Pfam" id="PF04824">
    <property type="entry name" value="Rad21_Rec8"/>
    <property type="match status" value="1"/>
</dbReference>
<dbReference type="EMBL" id="OOIP01000007">
    <property type="protein sequence ID" value="SPO37549.1"/>
    <property type="molecule type" value="Genomic_DNA"/>
</dbReference>
<feature type="region of interest" description="Disordered" evidence="4">
    <location>
        <begin position="670"/>
        <end position="700"/>
    </location>
</feature>
<feature type="domain" description="Rad21/Rec8-like protein C-terminal eukaryotic" evidence="5">
    <location>
        <begin position="707"/>
        <end position="759"/>
    </location>
</feature>
<feature type="compositionally biased region" description="Basic and acidic residues" evidence="4">
    <location>
        <begin position="488"/>
        <end position="497"/>
    </location>
</feature>
<evidence type="ECO:0000259" key="5">
    <source>
        <dbReference type="Pfam" id="PF04824"/>
    </source>
</evidence>
<evidence type="ECO:0000259" key="6">
    <source>
        <dbReference type="Pfam" id="PF04825"/>
    </source>
</evidence>
<proteinExistence type="inferred from homology"/>
<dbReference type="PANTHER" id="PTHR12585:SF69">
    <property type="entry name" value="FI11703P"/>
    <property type="match status" value="1"/>
</dbReference>
<keyword evidence="3" id="KW-0539">Nucleus</keyword>
<feature type="compositionally biased region" description="Low complexity" evidence="4">
    <location>
        <begin position="301"/>
        <end position="313"/>
    </location>
</feature>
<dbReference type="OrthoDB" id="10071381at2759"/>
<feature type="compositionally biased region" description="Basic and acidic residues" evidence="4">
    <location>
        <begin position="505"/>
        <end position="518"/>
    </location>
</feature>
<feature type="compositionally biased region" description="Basic and acidic residues" evidence="4">
    <location>
        <begin position="349"/>
        <end position="361"/>
    </location>
</feature>
<dbReference type="InterPro" id="IPR006909">
    <property type="entry name" value="Rad21/Rec8_C_eu"/>
</dbReference>
<dbReference type="AlphaFoldDB" id="A0A5C3F292"/>
<feature type="compositionally biased region" description="Acidic residues" evidence="4">
    <location>
        <begin position="599"/>
        <end position="608"/>
    </location>
</feature>
<evidence type="ECO:0000256" key="1">
    <source>
        <dbReference type="ARBA" id="ARBA00004123"/>
    </source>
</evidence>
<feature type="compositionally biased region" description="Low complexity" evidence="4">
    <location>
        <begin position="683"/>
        <end position="694"/>
    </location>
</feature>
<comment type="similarity">
    <text evidence="2">Belongs to the rad21 family.</text>
</comment>
<dbReference type="Pfam" id="PF04825">
    <property type="entry name" value="Rad21_Rec8_N"/>
    <property type="match status" value="1"/>
</dbReference>
<name>A0A5C3F292_9BASI</name>
<protein>
    <submittedName>
        <fullName evidence="7">Related to Double-strand-break repair protein rad21</fullName>
    </submittedName>
</protein>
<comment type="subcellular location">
    <subcellularLocation>
        <location evidence="1">Nucleus</location>
    </subcellularLocation>
</comment>
<dbReference type="InterPro" id="IPR023093">
    <property type="entry name" value="ScpA-like_C"/>
</dbReference>
<dbReference type="InterPro" id="IPR039781">
    <property type="entry name" value="Rad21/Rec8-like"/>
</dbReference>
<dbReference type="GO" id="GO:0003682">
    <property type="term" value="F:chromatin binding"/>
    <property type="evidence" value="ECO:0007669"/>
    <property type="project" value="TreeGrafter"/>
</dbReference>
<evidence type="ECO:0000256" key="4">
    <source>
        <dbReference type="SAM" id="MobiDB-lite"/>
    </source>
</evidence>
<feature type="compositionally biased region" description="Pro residues" evidence="4">
    <location>
        <begin position="314"/>
        <end position="329"/>
    </location>
</feature>
<feature type="region of interest" description="Disordered" evidence="4">
    <location>
        <begin position="558"/>
        <end position="625"/>
    </location>
</feature>
<sequence>MFYSEVILAKKGPLARVWLAAHMERKLSKTQFLQTSIEKSVSAIMGQEVVPMALRLSGQLLLGVVRIYSRKAKYLLEDCNEALLKIKMAFRSGAVDMTSDQLNISRNAITLQDTRTDLDILLPDPALENWSIDFSRTAAKKAKSRSGTDGGSSHVARAADITLPHVDYTTFDDTFDISSGIDGIASQDFDPDGGLDLGLEDDLPEATTMRRDELGRLVDENGDPIAGGIEDDSLSIGVGRDAPSETGRQSVASMLNLGKDGELQLGSELGGSVRAPSIGLPDFDMGGDGLDLGLDDGGLDLGLDGPEPMDVDAPAPPPDAERPVTPPPGDNSMALAMADMTPTTAARIRDAAAKRQQDEAASKQAKARKQLIDARTELPESQLGGRPALGSLSQGLSQGASQLAGADLDILTEERYLPRSRAYLRLLTIRQDPTAHFLPYADPANKDKSSFFIGPAGLAPELSELFTFDLSAMRRRRAAAAAAAEDEGPSKRARLEGGEDDDEAEVARRADEASRRESLGLGAVGDDSNLDMTLGGAQDFDLPPLDDNLNLDLDLGEIPGEEAAPRRSQRKSKAAAEAEEEEGETGRLPALSRLSTPEIEGEGGDDYDSLAPSSTNPLAGFDTRPADDKVQDEVAALLASSEEHEATVQGWSKNTVRALRVVRSQLSAAGAGPAGAAEDEEAATTPATAAATTASRFVETDDDEGGVKKLSFAKVSQNASRRAAAGFFFEMLVLGTKDCVKLQQHEEYGDIKVLAKPKLWQTAAGSVRA</sequence>
<evidence type="ECO:0000313" key="7">
    <source>
        <dbReference type="EMBL" id="SPO37549.1"/>
    </source>
</evidence>
<feature type="region of interest" description="Disordered" evidence="4">
    <location>
        <begin position="289"/>
        <end position="333"/>
    </location>
</feature>
<accession>A0A5C3F292</accession>
<dbReference type="GO" id="GO:0005634">
    <property type="term" value="C:nucleus"/>
    <property type="evidence" value="ECO:0007669"/>
    <property type="project" value="UniProtKB-SubCell"/>
</dbReference>
<feature type="region of interest" description="Disordered" evidence="4">
    <location>
        <begin position="349"/>
        <end position="370"/>
    </location>
</feature>
<dbReference type="InterPro" id="IPR006910">
    <property type="entry name" value="Rad21_Rec8_N"/>
</dbReference>
<feature type="region of interest" description="Disordered" evidence="4">
    <location>
        <begin position="218"/>
        <end position="246"/>
    </location>
</feature>
<dbReference type="GO" id="GO:1990414">
    <property type="term" value="P:replication-born double-strand break repair via sister chromatid exchange"/>
    <property type="evidence" value="ECO:0007669"/>
    <property type="project" value="TreeGrafter"/>
</dbReference>
<dbReference type="GO" id="GO:0030892">
    <property type="term" value="C:mitotic cohesin complex"/>
    <property type="evidence" value="ECO:0007669"/>
    <property type="project" value="TreeGrafter"/>
</dbReference>
<reference evidence="7 8" key="1">
    <citation type="submission" date="2018-03" db="EMBL/GenBank/DDBJ databases">
        <authorList>
            <person name="Guldener U."/>
        </authorList>
    </citation>
    <scope>NUCLEOTIDE SEQUENCE [LARGE SCALE GENOMIC DNA]</scope>
    <source>
        <strain evidence="7 8">DAOM196992</strain>
    </source>
</reference>
<organism evidence="7 8">
    <name type="scientific">Pseudozyma flocculosa</name>
    <dbReference type="NCBI Taxonomy" id="84751"/>
    <lineage>
        <taxon>Eukaryota</taxon>
        <taxon>Fungi</taxon>
        <taxon>Dikarya</taxon>
        <taxon>Basidiomycota</taxon>
        <taxon>Ustilaginomycotina</taxon>
        <taxon>Ustilaginomycetes</taxon>
        <taxon>Ustilaginales</taxon>
        <taxon>Ustilaginaceae</taxon>
        <taxon>Pseudozyma</taxon>
    </lineage>
</organism>
<gene>
    <name evidence="7" type="ORF">PSFLO_03024</name>
</gene>
<dbReference type="Proteomes" id="UP000323386">
    <property type="component" value="Unassembled WGS sequence"/>
</dbReference>
<feature type="domain" description="Rad21/Rec8-like protein N-terminal" evidence="6">
    <location>
        <begin position="1"/>
        <end position="101"/>
    </location>
</feature>
<evidence type="ECO:0000256" key="3">
    <source>
        <dbReference type="ARBA" id="ARBA00023242"/>
    </source>
</evidence>
<dbReference type="PANTHER" id="PTHR12585">
    <property type="entry name" value="SCC1 / RAD21 FAMILY MEMBER"/>
    <property type="match status" value="1"/>
</dbReference>
<evidence type="ECO:0000256" key="2">
    <source>
        <dbReference type="ARBA" id="ARBA00009870"/>
    </source>
</evidence>
<feature type="region of interest" description="Disordered" evidence="4">
    <location>
        <begin position="481"/>
        <end position="542"/>
    </location>
</feature>